<dbReference type="InterPro" id="IPR006204">
    <property type="entry name" value="GHMP_kinase_N_dom"/>
</dbReference>
<dbReference type="SUPFAM" id="SSF55060">
    <property type="entry name" value="GHMP Kinase, C-terminal domain"/>
    <property type="match status" value="1"/>
</dbReference>
<proteinExistence type="inferred from homology"/>
<dbReference type="GO" id="GO:0004413">
    <property type="term" value="F:homoserine kinase activity"/>
    <property type="evidence" value="ECO:0007669"/>
    <property type="project" value="UniProtKB-UniRule"/>
</dbReference>
<dbReference type="Proteomes" id="UP000460221">
    <property type="component" value="Unassembled WGS sequence"/>
</dbReference>
<dbReference type="GO" id="GO:0009088">
    <property type="term" value="P:threonine biosynthetic process"/>
    <property type="evidence" value="ECO:0007669"/>
    <property type="project" value="UniProtKB-UniRule"/>
</dbReference>
<organism evidence="11 12">
    <name type="scientific">Nakamurella alba</name>
    <dbReference type="NCBI Taxonomy" id="2665158"/>
    <lineage>
        <taxon>Bacteria</taxon>
        <taxon>Bacillati</taxon>
        <taxon>Actinomycetota</taxon>
        <taxon>Actinomycetes</taxon>
        <taxon>Nakamurellales</taxon>
        <taxon>Nakamurellaceae</taxon>
        <taxon>Nakamurella</taxon>
    </lineage>
</organism>
<comment type="similarity">
    <text evidence="7">Belongs to the GHMP kinase family. Homoserine kinase subfamily.</text>
</comment>
<dbReference type="PRINTS" id="PR00958">
    <property type="entry name" value="HOMSERKINASE"/>
</dbReference>
<feature type="domain" description="GHMP kinase C-terminal" evidence="10">
    <location>
        <begin position="224"/>
        <end position="270"/>
    </location>
</feature>
<dbReference type="Gene3D" id="3.30.230.10">
    <property type="match status" value="1"/>
</dbReference>
<dbReference type="PANTHER" id="PTHR20861:SF1">
    <property type="entry name" value="HOMOSERINE KINASE"/>
    <property type="match status" value="1"/>
</dbReference>
<evidence type="ECO:0000259" key="10">
    <source>
        <dbReference type="Pfam" id="PF08544"/>
    </source>
</evidence>
<dbReference type="HAMAP" id="MF_00384">
    <property type="entry name" value="Homoser_kinase"/>
    <property type="match status" value="1"/>
</dbReference>
<evidence type="ECO:0000256" key="5">
    <source>
        <dbReference type="ARBA" id="ARBA00022777"/>
    </source>
</evidence>
<protein>
    <recommendedName>
        <fullName evidence="7 8">Homoserine kinase</fullName>
        <shortName evidence="7">HK</shortName>
        <shortName evidence="7">HSK</shortName>
        <ecNumber evidence="7 8">2.7.1.39</ecNumber>
    </recommendedName>
</protein>
<dbReference type="Pfam" id="PF00288">
    <property type="entry name" value="GHMP_kinases_N"/>
    <property type="match status" value="1"/>
</dbReference>
<dbReference type="PIRSF" id="PIRSF000676">
    <property type="entry name" value="Homoser_kin"/>
    <property type="match status" value="1"/>
</dbReference>
<comment type="caution">
    <text evidence="11">The sequence shown here is derived from an EMBL/GenBank/DDBJ whole genome shotgun (WGS) entry which is preliminary data.</text>
</comment>
<keyword evidence="7" id="KW-0963">Cytoplasm</keyword>
<keyword evidence="1 7" id="KW-0028">Amino-acid biosynthesis</keyword>
<gene>
    <name evidence="7" type="primary">thrB</name>
    <name evidence="11" type="ORF">GIS00_06730</name>
</gene>
<comment type="caution">
    <text evidence="7">Lacks conserved residue(s) required for the propagation of feature annotation.</text>
</comment>
<dbReference type="SUPFAM" id="SSF54211">
    <property type="entry name" value="Ribosomal protein S5 domain 2-like"/>
    <property type="match status" value="1"/>
</dbReference>
<evidence type="ECO:0000256" key="1">
    <source>
        <dbReference type="ARBA" id="ARBA00022605"/>
    </source>
</evidence>
<keyword evidence="2 7" id="KW-0808">Transferase</keyword>
<sequence>MTDEQVTGRVTVRVPATSANLGPGYDSFGLALTRYDEVSAVPAEGISVEVQGVGAGEVPTDESHLVVRAALRAFAAAGAVLPGFALTCRNTIPHGGGQGSSAAAVVAGLLLGRAMLPDPTVLTDRDVLELGTEMEGHPDNVAPALFGGFTMAWTAATDGRPSTVRKQVHPDVRAHLFSADRAASTHYARSLLPPTVPHADAAANTAAAALLVHALTAEPALLLEATEDRLHQQYRAPAMPETAALVAALRDAGIAAVVSGAGPSVLALTDLDISPEPFARNGFEIVPVQVDTIGAVVTTG</sequence>
<evidence type="ECO:0000256" key="2">
    <source>
        <dbReference type="ARBA" id="ARBA00022679"/>
    </source>
</evidence>
<comment type="pathway">
    <text evidence="7">Amino-acid biosynthesis; L-threonine biosynthesis; L-threonine from L-aspartate: step 4/5.</text>
</comment>
<evidence type="ECO:0000256" key="8">
    <source>
        <dbReference type="NCBIfam" id="TIGR00191"/>
    </source>
</evidence>
<dbReference type="InterPro" id="IPR036554">
    <property type="entry name" value="GHMP_kinase_C_sf"/>
</dbReference>
<keyword evidence="12" id="KW-1185">Reference proteome</keyword>
<dbReference type="Pfam" id="PF08544">
    <property type="entry name" value="GHMP_kinases_C"/>
    <property type="match status" value="1"/>
</dbReference>
<reference evidence="11 12" key="1">
    <citation type="submission" date="2019-11" db="EMBL/GenBank/DDBJ databases">
        <authorList>
            <person name="Jiang L.-Q."/>
        </authorList>
    </citation>
    <scope>NUCLEOTIDE SEQUENCE [LARGE SCALE GENOMIC DNA]</scope>
    <source>
        <strain evidence="11 12">YIM 132087</strain>
    </source>
</reference>
<dbReference type="EMBL" id="WLYK01000001">
    <property type="protein sequence ID" value="MTD13637.1"/>
    <property type="molecule type" value="Genomic_DNA"/>
</dbReference>
<dbReference type="InterPro" id="IPR014721">
    <property type="entry name" value="Ribsml_uS5_D2-typ_fold_subgr"/>
</dbReference>
<feature type="domain" description="GHMP kinase N-terminal" evidence="9">
    <location>
        <begin position="65"/>
        <end position="148"/>
    </location>
</feature>
<dbReference type="InterPro" id="IPR020568">
    <property type="entry name" value="Ribosomal_Su5_D2-typ_SF"/>
</dbReference>
<keyword evidence="5 7" id="KW-0418">Kinase</keyword>
<dbReference type="PANTHER" id="PTHR20861">
    <property type="entry name" value="HOMOSERINE/4-DIPHOSPHOCYTIDYL-2-C-METHYL-D-ERYTHRITOL KINASE"/>
    <property type="match status" value="1"/>
</dbReference>
<dbReference type="Gene3D" id="3.30.70.890">
    <property type="entry name" value="GHMP kinase, C-terminal domain"/>
    <property type="match status" value="1"/>
</dbReference>
<keyword evidence="4 7" id="KW-0547">Nucleotide-binding</keyword>
<comment type="subcellular location">
    <subcellularLocation>
        <location evidence="7">Cytoplasm</location>
    </subcellularLocation>
</comment>
<evidence type="ECO:0000259" key="9">
    <source>
        <dbReference type="Pfam" id="PF00288"/>
    </source>
</evidence>
<dbReference type="NCBIfam" id="TIGR00191">
    <property type="entry name" value="thrB"/>
    <property type="match status" value="1"/>
</dbReference>
<comment type="catalytic activity">
    <reaction evidence="7">
        <text>L-homoserine + ATP = O-phospho-L-homoserine + ADP + H(+)</text>
        <dbReference type="Rhea" id="RHEA:13985"/>
        <dbReference type="ChEBI" id="CHEBI:15378"/>
        <dbReference type="ChEBI" id="CHEBI:30616"/>
        <dbReference type="ChEBI" id="CHEBI:57476"/>
        <dbReference type="ChEBI" id="CHEBI:57590"/>
        <dbReference type="ChEBI" id="CHEBI:456216"/>
        <dbReference type="EC" id="2.7.1.39"/>
    </reaction>
</comment>
<evidence type="ECO:0000256" key="3">
    <source>
        <dbReference type="ARBA" id="ARBA00022697"/>
    </source>
</evidence>
<dbReference type="AlphaFoldDB" id="A0A7K1FHN1"/>
<dbReference type="GO" id="GO:0005737">
    <property type="term" value="C:cytoplasm"/>
    <property type="evidence" value="ECO:0007669"/>
    <property type="project" value="UniProtKB-SubCell"/>
</dbReference>
<evidence type="ECO:0000256" key="7">
    <source>
        <dbReference type="HAMAP-Rule" id="MF_00384"/>
    </source>
</evidence>
<name>A0A7K1FHN1_9ACTN</name>
<dbReference type="GO" id="GO:0005524">
    <property type="term" value="F:ATP binding"/>
    <property type="evidence" value="ECO:0007669"/>
    <property type="project" value="UniProtKB-UniRule"/>
</dbReference>
<keyword evidence="6 7" id="KW-0067">ATP-binding</keyword>
<evidence type="ECO:0000256" key="4">
    <source>
        <dbReference type="ARBA" id="ARBA00022741"/>
    </source>
</evidence>
<evidence type="ECO:0000313" key="11">
    <source>
        <dbReference type="EMBL" id="MTD13637.1"/>
    </source>
</evidence>
<dbReference type="EC" id="2.7.1.39" evidence="7 8"/>
<comment type="function">
    <text evidence="7">Catalyzes the ATP-dependent phosphorylation of L-homoserine to L-homoserine phosphate.</text>
</comment>
<keyword evidence="3 7" id="KW-0791">Threonine biosynthesis</keyword>
<dbReference type="InterPro" id="IPR000870">
    <property type="entry name" value="Homoserine_kinase"/>
</dbReference>
<evidence type="ECO:0000313" key="12">
    <source>
        <dbReference type="Proteomes" id="UP000460221"/>
    </source>
</evidence>
<dbReference type="InterPro" id="IPR013750">
    <property type="entry name" value="GHMP_kinase_C_dom"/>
</dbReference>
<dbReference type="UniPathway" id="UPA00050">
    <property type="reaction ID" value="UER00064"/>
</dbReference>
<accession>A0A7K1FHN1</accession>
<dbReference type="RefSeq" id="WP_322097606.1">
    <property type="nucleotide sequence ID" value="NZ_WLYK01000001.1"/>
</dbReference>
<evidence type="ECO:0000256" key="6">
    <source>
        <dbReference type="ARBA" id="ARBA00022840"/>
    </source>
</evidence>